<reference evidence="1" key="1">
    <citation type="submission" date="2021-01" db="EMBL/GenBank/DDBJ databases">
        <title>Complete genome sequence of Clostridiales bacterium R-7.</title>
        <authorList>
            <person name="Mahoney-Kurpe S.C."/>
            <person name="Palevich N."/>
            <person name="Koike S."/>
            <person name="Moon C.D."/>
            <person name="Attwood G.T."/>
        </authorList>
    </citation>
    <scope>NUCLEOTIDE SEQUENCE</scope>
    <source>
        <strain evidence="1">R-7</strain>
    </source>
</reference>
<name>A0AC61N7N0_9FIRM</name>
<dbReference type="Proteomes" id="UP000682782">
    <property type="component" value="Chromosome"/>
</dbReference>
<sequence>MKKRICILIIIISCICSTAIGDTHIGIQGTVLSEKDNKKNTVLFDFFHYDEKTTLITSSLTPDYIIQDSDECQDIYNTISILFGITPEMIDHFSERIEMICRAWMNTRYIELSEGVYTGTLFGKASSVCTTEYMLSDFTQFIKNHYNNDNASGKEKDVNTEICDMLLECFTCFTETLAEEYNPLVRMKSYDSGRYVTFDLFKQDQVILTLSLDNIKENEKRVLITHRKNNRYYFRDIYAQFDQGEFALLTRMYCGNSPYYENVSQKDLIICEHFCLTAGDLQCSITYDCENEKADKILSATGSISSEKLVADIFLKDSKSENIILSAIKDDAQPAEITSDPRKVLDDHNISDNNVYRIEFMSGLSLFLAETIPMLPVHSQKLLYQMLFNQ</sequence>
<gene>
    <name evidence="1" type="ORF">JYE49_04415</name>
</gene>
<evidence type="ECO:0000313" key="2">
    <source>
        <dbReference type="Proteomes" id="UP000682782"/>
    </source>
</evidence>
<protein>
    <submittedName>
        <fullName evidence="1">Uncharacterized protein</fullName>
    </submittedName>
</protein>
<evidence type="ECO:0000313" key="1">
    <source>
        <dbReference type="EMBL" id="QUC67951.1"/>
    </source>
</evidence>
<keyword evidence="2" id="KW-1185">Reference proteome</keyword>
<accession>A0AC61N7N0</accession>
<proteinExistence type="predicted"/>
<organism evidence="1 2">
    <name type="scientific">Aristaeella hokkaidonensis</name>
    <dbReference type="NCBI Taxonomy" id="3046382"/>
    <lineage>
        <taxon>Bacteria</taxon>
        <taxon>Bacillati</taxon>
        <taxon>Bacillota</taxon>
        <taxon>Clostridia</taxon>
        <taxon>Eubacteriales</taxon>
        <taxon>Aristaeellaceae</taxon>
        <taxon>Aristaeella</taxon>
    </lineage>
</organism>
<dbReference type="EMBL" id="CP068393">
    <property type="protein sequence ID" value="QUC67951.1"/>
    <property type="molecule type" value="Genomic_DNA"/>
</dbReference>